<dbReference type="EMBL" id="LIAE01010635">
    <property type="protein sequence ID" value="PAV57506.1"/>
    <property type="molecule type" value="Genomic_DNA"/>
</dbReference>
<proteinExistence type="predicted"/>
<name>A0A2A2J6X6_9BILA</name>
<protein>
    <recommendedName>
        <fullName evidence="2">ACB domain-containing protein</fullName>
    </recommendedName>
</protein>
<dbReference type="PROSITE" id="PS51228">
    <property type="entry name" value="ACB_2"/>
    <property type="match status" value="1"/>
</dbReference>
<dbReference type="AlphaFoldDB" id="A0A2A2J6X6"/>
<dbReference type="InterPro" id="IPR052269">
    <property type="entry name" value="Golgi-PI4KB_interaction"/>
</dbReference>
<sequence length="237" mass="26432">MGLEMNGNGVGSEQDNGDPNHVKLTEAQLVRSEFGLPLEDCYKVAVKYYKDHEKSGEITVPYDDRVKLMAYSKQVRNGPYSDGSEGAGWFDFVGNDVIRVWRELGSQPKEDAMAAFVFLVDRVCPPFKNFISDQILPPPNTKENGETSELRNLDGNSASGQVDQQAAASWEIYDAQRQHIQQALNAQTFHQFSAYAQRQFPGQSEQGIVKGDNYRVVDRAVAGNIGFNQFFNVLEPG</sequence>
<dbReference type="InterPro" id="IPR000582">
    <property type="entry name" value="Acyl-CoA-binding_protein"/>
</dbReference>
<dbReference type="GO" id="GO:0000139">
    <property type="term" value="C:Golgi membrane"/>
    <property type="evidence" value="ECO:0007669"/>
    <property type="project" value="TreeGrafter"/>
</dbReference>
<dbReference type="GO" id="GO:0000062">
    <property type="term" value="F:fatty-acyl-CoA binding"/>
    <property type="evidence" value="ECO:0007669"/>
    <property type="project" value="InterPro"/>
</dbReference>
<dbReference type="PANTHER" id="PTHR22973:SF12">
    <property type="entry name" value="LD35087P"/>
    <property type="match status" value="1"/>
</dbReference>
<feature type="region of interest" description="Disordered" evidence="1">
    <location>
        <begin position="134"/>
        <end position="153"/>
    </location>
</feature>
<dbReference type="InterPro" id="IPR014352">
    <property type="entry name" value="FERM/acyl-CoA-bd_prot_sf"/>
</dbReference>
<reference evidence="3 4" key="1">
    <citation type="journal article" date="2017" name="Curr. Biol.">
        <title>Genome architecture and evolution of a unichromosomal asexual nematode.</title>
        <authorList>
            <person name="Fradin H."/>
            <person name="Zegar C."/>
            <person name="Gutwein M."/>
            <person name="Lucas J."/>
            <person name="Kovtun M."/>
            <person name="Corcoran D."/>
            <person name="Baugh L.R."/>
            <person name="Kiontke K."/>
            <person name="Gunsalus K."/>
            <person name="Fitch D.H."/>
            <person name="Piano F."/>
        </authorList>
    </citation>
    <scope>NUCLEOTIDE SEQUENCE [LARGE SCALE GENOMIC DNA]</scope>
    <source>
        <strain evidence="3">PF1309</strain>
    </source>
</reference>
<dbReference type="STRING" id="2018661.A0A2A2J6X6"/>
<feature type="compositionally biased region" description="Basic and acidic residues" evidence="1">
    <location>
        <begin position="143"/>
        <end position="152"/>
    </location>
</feature>
<dbReference type="OrthoDB" id="5839451at2759"/>
<feature type="region of interest" description="Disordered" evidence="1">
    <location>
        <begin position="1"/>
        <end position="20"/>
    </location>
</feature>
<dbReference type="PANTHER" id="PTHR22973">
    <property type="entry name" value="LD35087P"/>
    <property type="match status" value="1"/>
</dbReference>
<comment type="caution">
    <text evidence="3">The sequence shown here is derived from an EMBL/GenBank/DDBJ whole genome shotgun (WGS) entry which is preliminary data.</text>
</comment>
<dbReference type="Proteomes" id="UP000218231">
    <property type="component" value="Unassembled WGS sequence"/>
</dbReference>
<gene>
    <name evidence="3" type="ORF">WR25_23631</name>
</gene>
<evidence type="ECO:0000313" key="3">
    <source>
        <dbReference type="EMBL" id="PAV57506.1"/>
    </source>
</evidence>
<dbReference type="Gene3D" id="1.20.80.10">
    <property type="match status" value="1"/>
</dbReference>
<dbReference type="Pfam" id="PF00887">
    <property type="entry name" value="ACBP"/>
    <property type="match status" value="1"/>
</dbReference>
<dbReference type="SUPFAM" id="SSF47027">
    <property type="entry name" value="Acyl-CoA binding protein"/>
    <property type="match status" value="1"/>
</dbReference>
<feature type="domain" description="ACB" evidence="2">
    <location>
        <begin position="38"/>
        <end position="129"/>
    </location>
</feature>
<evidence type="ECO:0000256" key="1">
    <source>
        <dbReference type="SAM" id="MobiDB-lite"/>
    </source>
</evidence>
<keyword evidence="4" id="KW-1185">Reference proteome</keyword>
<evidence type="ECO:0000259" key="2">
    <source>
        <dbReference type="PROSITE" id="PS51228"/>
    </source>
</evidence>
<dbReference type="InterPro" id="IPR035984">
    <property type="entry name" value="Acyl-CoA-binding_sf"/>
</dbReference>
<accession>A0A2A2J6X6</accession>
<organism evidence="3 4">
    <name type="scientific">Diploscapter pachys</name>
    <dbReference type="NCBI Taxonomy" id="2018661"/>
    <lineage>
        <taxon>Eukaryota</taxon>
        <taxon>Metazoa</taxon>
        <taxon>Ecdysozoa</taxon>
        <taxon>Nematoda</taxon>
        <taxon>Chromadorea</taxon>
        <taxon>Rhabditida</taxon>
        <taxon>Rhabditina</taxon>
        <taxon>Rhabditomorpha</taxon>
        <taxon>Rhabditoidea</taxon>
        <taxon>Rhabditidae</taxon>
        <taxon>Diploscapter</taxon>
    </lineage>
</organism>
<evidence type="ECO:0000313" key="4">
    <source>
        <dbReference type="Proteomes" id="UP000218231"/>
    </source>
</evidence>